<feature type="compositionally biased region" description="Acidic residues" evidence="11">
    <location>
        <begin position="596"/>
        <end position="618"/>
    </location>
</feature>
<dbReference type="InterPro" id="IPR043519">
    <property type="entry name" value="NT_sf"/>
</dbReference>
<feature type="region of interest" description="Disordered" evidence="11">
    <location>
        <begin position="34"/>
        <end position="274"/>
    </location>
</feature>
<dbReference type="STRING" id="106004.A0A1Y2F662"/>
<feature type="compositionally biased region" description="Basic and acidic residues" evidence="11">
    <location>
        <begin position="571"/>
        <end position="595"/>
    </location>
</feature>
<dbReference type="InterPro" id="IPR027421">
    <property type="entry name" value="DNA_pol_lamdba_lyase_dom_sf"/>
</dbReference>
<dbReference type="InterPro" id="IPR002054">
    <property type="entry name" value="DNA-dir_DNA_pol_X"/>
</dbReference>
<comment type="caution">
    <text evidence="13">The sequence shown here is derived from an EMBL/GenBank/DDBJ whole genome shotgun (WGS) entry which is preliminary data.</text>
</comment>
<dbReference type="GO" id="GO:0005634">
    <property type="term" value="C:nucleus"/>
    <property type="evidence" value="ECO:0007669"/>
    <property type="project" value="TreeGrafter"/>
</dbReference>
<keyword evidence="6" id="KW-0227">DNA damage</keyword>
<feature type="compositionally biased region" description="Basic residues" evidence="11">
    <location>
        <begin position="460"/>
        <end position="477"/>
    </location>
</feature>
<dbReference type="InterPro" id="IPR037160">
    <property type="entry name" value="DNA_Pol_thumb_sf"/>
</dbReference>
<dbReference type="FunFam" id="1.10.150.110:FF:000005">
    <property type="entry name" value="DNA polymerase POL4"/>
    <property type="match status" value="1"/>
</dbReference>
<organism evidence="13 14">
    <name type="scientific">Leucosporidium creatinivorum</name>
    <dbReference type="NCBI Taxonomy" id="106004"/>
    <lineage>
        <taxon>Eukaryota</taxon>
        <taxon>Fungi</taxon>
        <taxon>Dikarya</taxon>
        <taxon>Basidiomycota</taxon>
        <taxon>Pucciniomycotina</taxon>
        <taxon>Microbotryomycetes</taxon>
        <taxon>Leucosporidiales</taxon>
        <taxon>Leucosporidium</taxon>
    </lineage>
</organism>
<dbReference type="PANTHER" id="PTHR11276:SF28">
    <property type="entry name" value="DNA POLYMERASE LAMBDA"/>
    <property type="match status" value="1"/>
</dbReference>
<dbReference type="InterPro" id="IPR010996">
    <property type="entry name" value="HHH_MUS81"/>
</dbReference>
<feature type="compositionally biased region" description="Acidic residues" evidence="11">
    <location>
        <begin position="44"/>
        <end position="54"/>
    </location>
</feature>
<evidence type="ECO:0000256" key="5">
    <source>
        <dbReference type="ARBA" id="ARBA00022705"/>
    </source>
</evidence>
<evidence type="ECO:0000256" key="9">
    <source>
        <dbReference type="ARBA" id="ARBA00049244"/>
    </source>
</evidence>
<feature type="region of interest" description="Disordered" evidence="11">
    <location>
        <begin position="1"/>
        <end position="20"/>
    </location>
</feature>
<dbReference type="PRINTS" id="PR00869">
    <property type="entry name" value="DNAPOLX"/>
</dbReference>
<feature type="compositionally biased region" description="Acidic residues" evidence="11">
    <location>
        <begin position="220"/>
        <end position="229"/>
    </location>
</feature>
<feature type="compositionally biased region" description="Low complexity" evidence="11">
    <location>
        <begin position="84"/>
        <end position="101"/>
    </location>
</feature>
<keyword evidence="8" id="KW-0234">DNA repair</keyword>
<evidence type="ECO:0000256" key="10">
    <source>
        <dbReference type="PIRSR" id="PIRSR622312-50"/>
    </source>
</evidence>
<dbReference type="Proteomes" id="UP000193467">
    <property type="component" value="Unassembled WGS sequence"/>
</dbReference>
<dbReference type="Gene3D" id="3.30.460.10">
    <property type="entry name" value="Beta Polymerase, domain 2"/>
    <property type="match status" value="1"/>
</dbReference>
<keyword evidence="3" id="KW-0808">Transferase</keyword>
<dbReference type="Pfam" id="PF14791">
    <property type="entry name" value="DNA_pol_B_thumb"/>
    <property type="match status" value="1"/>
</dbReference>
<evidence type="ECO:0000313" key="14">
    <source>
        <dbReference type="Proteomes" id="UP000193467"/>
    </source>
</evidence>
<feature type="domain" description="DNA-directed DNA polymerase X" evidence="12">
    <location>
        <begin position="666"/>
        <end position="993"/>
    </location>
</feature>
<dbReference type="OrthoDB" id="205514at2759"/>
<dbReference type="InterPro" id="IPR002008">
    <property type="entry name" value="DNA_pol_X_beta-like"/>
</dbReference>
<reference evidence="13 14" key="1">
    <citation type="submission" date="2016-07" db="EMBL/GenBank/DDBJ databases">
        <title>Pervasive Adenine N6-methylation of Active Genes in Fungi.</title>
        <authorList>
            <consortium name="DOE Joint Genome Institute"/>
            <person name="Mondo S.J."/>
            <person name="Dannebaum R.O."/>
            <person name="Kuo R.C."/>
            <person name="Labutti K."/>
            <person name="Haridas S."/>
            <person name="Kuo A."/>
            <person name="Salamov A."/>
            <person name="Ahrendt S.R."/>
            <person name="Lipzen A."/>
            <person name="Sullivan W."/>
            <person name="Andreopoulos W.B."/>
            <person name="Clum A."/>
            <person name="Lindquist E."/>
            <person name="Daum C."/>
            <person name="Ramamoorthy G.K."/>
            <person name="Gryganskyi A."/>
            <person name="Culley D."/>
            <person name="Magnuson J.K."/>
            <person name="James T.Y."/>
            <person name="O'Malley M.A."/>
            <person name="Stajich J.E."/>
            <person name="Spatafora J.W."/>
            <person name="Visel A."/>
            <person name="Grigoriev I.V."/>
        </authorList>
    </citation>
    <scope>NUCLEOTIDE SEQUENCE [LARGE SCALE GENOMIC DNA]</scope>
    <source>
        <strain evidence="13 14">62-1032</strain>
    </source>
</reference>
<evidence type="ECO:0000256" key="2">
    <source>
        <dbReference type="ARBA" id="ARBA00022634"/>
    </source>
</evidence>
<dbReference type="GO" id="GO:0003887">
    <property type="term" value="F:DNA-directed DNA polymerase activity"/>
    <property type="evidence" value="ECO:0007669"/>
    <property type="project" value="UniProtKB-KW"/>
</dbReference>
<feature type="region of interest" description="Disordered" evidence="11">
    <location>
        <begin position="571"/>
        <end position="625"/>
    </location>
</feature>
<sequence>MNTAANLRARGYNDEDEGNRAFVDSLFSLERRMRHPLETMGEGSSDEELSEDEQGPYLLPMDEARKRHFANKKQEQQPTAPQKATTSQQGAAATASQRTQGIAPAPAPAPMEGVQELRGAQKGISKAPNPTKKTTNGSVARVAPVKKVSSRAPPLPPSPSAPPVAATSRLEPLPRTLHVPKPPPFPRTLHSTSAALPAGNTRTSVGRSSRPSKRPASSIEDSDSEDVEIIEQVSSPPKKIPAPLPSTSKKASPKKSAAPSPKKKRGKVPTVKEAWTKDDKMGAKAIQEKWQTLANYIDHLNEVADENPPKSKILSKFRILIVHPDITNGESSPNRIDAYLVRRIGQLMELGARLVKPQEFVARSPSSSFTDGDANEWTTHVIVPEIHPGLRIRFEKVLGCLGLDPQGITVEQLGDAVHVVREKWAWDYEAAVKFKTDLPDEADYYLPDDPRHKPTASTSPRKKNKGKTAKGKGKGKAKAGEYDTSDSSGAEDGEDKEAERASISPFGTQDYPLGEKPPPRQLLERLAGEDKAKKQRADGSASSDHLAVEPMAGLHKEFAYIKKHGADQVDRELKFADQEHDRLNSEARGELHPLDGEDTTILDERSDDNETEEEEEEEERKRYASKRVLPDGWREFVTNKGKKKFRPPPKGYACDRGSSTDPSKPGPNESIARVLDQLSIINKGDEWRERGYSKAAAALRNCPYPVTTHSEARELYGIGERIASKIVEVIQTGTHRRLSMSTNYEKIISVFSNIYGVGRSLAEIFYDKGARTLHDLKAKPELYNVREPQMLGLKYYDDLLQRIPRDEVTRLFEYARAAAAKIDPKLEVHCMGSYRRGAMSCGDIDLLVTRDPSDGKDHTGMIAQLWDMLKEEKIIAHELTSSDDWNALDAKYNALCSLPQPGSLMRRLDILGVPFDELPACLIYFTGDDHFNRSMRLKARHLGYRLNQRGLYKDVTRGRDGTKLTEGSKVLCKTEKDIFKLLSVPWRPPEQRRCS</sequence>
<dbReference type="PANTHER" id="PTHR11276">
    <property type="entry name" value="DNA POLYMERASE TYPE-X FAMILY MEMBER"/>
    <property type="match status" value="1"/>
</dbReference>
<feature type="compositionally biased region" description="Polar residues" evidence="11">
    <location>
        <begin position="189"/>
        <end position="206"/>
    </location>
</feature>
<dbReference type="GO" id="GO:0006303">
    <property type="term" value="P:double-strand break repair via nonhomologous end joining"/>
    <property type="evidence" value="ECO:0007669"/>
    <property type="project" value="TreeGrafter"/>
</dbReference>
<accession>A0A1Y2F662</accession>
<dbReference type="InterPro" id="IPR018944">
    <property type="entry name" value="DNA_pol_lambd_fingers_domain"/>
</dbReference>
<evidence type="ECO:0000256" key="4">
    <source>
        <dbReference type="ARBA" id="ARBA00022695"/>
    </source>
</evidence>
<evidence type="ECO:0000256" key="3">
    <source>
        <dbReference type="ARBA" id="ARBA00022679"/>
    </source>
</evidence>
<evidence type="ECO:0000256" key="1">
    <source>
        <dbReference type="ARBA" id="ARBA00012417"/>
    </source>
</evidence>
<protein>
    <recommendedName>
        <fullName evidence="1">DNA-directed DNA polymerase</fullName>
        <ecNumber evidence="1">2.7.7.7</ecNumber>
    </recommendedName>
</protein>
<dbReference type="EC" id="2.7.7.7" evidence="1"/>
<name>A0A1Y2F662_9BASI</name>
<keyword evidence="2" id="KW-0237">DNA synthesis</keyword>
<feature type="compositionally biased region" description="Low complexity" evidence="11">
    <location>
        <begin position="245"/>
        <end position="260"/>
    </location>
</feature>
<dbReference type="SMART" id="SM00483">
    <property type="entry name" value="POLXc"/>
    <property type="match status" value="1"/>
</dbReference>
<gene>
    <name evidence="13" type="ORF">BCR35DRAFT_304784</name>
</gene>
<dbReference type="InParanoid" id="A0A1Y2F662"/>
<keyword evidence="5" id="KW-0235">DNA replication</keyword>
<dbReference type="Gene3D" id="1.10.150.20">
    <property type="entry name" value="5' to 3' exonuclease, C-terminal subdomain"/>
    <property type="match status" value="1"/>
</dbReference>
<feature type="region of interest" description="Disordered" evidence="11">
    <location>
        <begin position="638"/>
        <end position="670"/>
    </location>
</feature>
<dbReference type="CDD" id="cd00141">
    <property type="entry name" value="NT_POLXc"/>
    <property type="match status" value="1"/>
</dbReference>
<dbReference type="Pfam" id="PF10391">
    <property type="entry name" value="DNA_pol_lambd_f"/>
    <property type="match status" value="1"/>
</dbReference>
<evidence type="ECO:0000256" key="8">
    <source>
        <dbReference type="ARBA" id="ARBA00023204"/>
    </source>
</evidence>
<proteinExistence type="predicted"/>
<feature type="compositionally biased region" description="Pro residues" evidence="11">
    <location>
        <begin position="153"/>
        <end position="162"/>
    </location>
</feature>
<comment type="catalytic activity">
    <reaction evidence="9">
        <text>DNA(n) + a 2'-deoxyribonucleoside 5'-triphosphate = DNA(n+1) + diphosphate</text>
        <dbReference type="Rhea" id="RHEA:22508"/>
        <dbReference type="Rhea" id="RHEA-COMP:17339"/>
        <dbReference type="Rhea" id="RHEA-COMP:17340"/>
        <dbReference type="ChEBI" id="CHEBI:33019"/>
        <dbReference type="ChEBI" id="CHEBI:61560"/>
        <dbReference type="ChEBI" id="CHEBI:173112"/>
        <dbReference type="EC" id="2.7.7.7"/>
    </reaction>
</comment>
<evidence type="ECO:0000259" key="12">
    <source>
        <dbReference type="SMART" id="SM00483"/>
    </source>
</evidence>
<evidence type="ECO:0000256" key="7">
    <source>
        <dbReference type="ARBA" id="ARBA00022932"/>
    </source>
</evidence>
<dbReference type="Pfam" id="PF14716">
    <property type="entry name" value="HHH_8"/>
    <property type="match status" value="1"/>
</dbReference>
<evidence type="ECO:0000256" key="6">
    <source>
        <dbReference type="ARBA" id="ARBA00022763"/>
    </source>
</evidence>
<feature type="compositionally biased region" description="Basic and acidic residues" evidence="11">
    <location>
        <begin position="522"/>
        <end position="537"/>
    </location>
</feature>
<dbReference type="AlphaFoldDB" id="A0A1Y2F662"/>
<keyword evidence="14" id="KW-1185">Reference proteome</keyword>
<keyword evidence="4" id="KW-0548">Nucleotidyltransferase</keyword>
<dbReference type="Pfam" id="PF14792">
    <property type="entry name" value="DNA_pol_B_palm"/>
    <property type="match status" value="1"/>
</dbReference>
<dbReference type="SUPFAM" id="SSF81585">
    <property type="entry name" value="PsbU/PolX domain-like"/>
    <property type="match status" value="1"/>
</dbReference>
<dbReference type="InterPro" id="IPR028207">
    <property type="entry name" value="DNA_pol_B_palm_palm"/>
</dbReference>
<dbReference type="FunFam" id="3.30.210.10:FF:000002">
    <property type="entry name" value="DNA polymerase"/>
    <property type="match status" value="1"/>
</dbReference>
<dbReference type="EMBL" id="MCGR01000027">
    <property type="protein sequence ID" value="ORY79353.1"/>
    <property type="molecule type" value="Genomic_DNA"/>
</dbReference>
<dbReference type="GO" id="GO:0003677">
    <property type="term" value="F:DNA binding"/>
    <property type="evidence" value="ECO:0007669"/>
    <property type="project" value="InterPro"/>
</dbReference>
<evidence type="ECO:0000313" key="13">
    <source>
        <dbReference type="EMBL" id="ORY79353.1"/>
    </source>
</evidence>
<feature type="active site" description="Nucleophile; Schiff-base intermediate with DNA; for 5'-dRP lyase activity" evidence="10">
    <location>
        <position position="725"/>
    </location>
</feature>
<evidence type="ECO:0000256" key="11">
    <source>
        <dbReference type="SAM" id="MobiDB-lite"/>
    </source>
</evidence>
<dbReference type="InterPro" id="IPR022312">
    <property type="entry name" value="DNA_pol_X"/>
</dbReference>
<dbReference type="Gene3D" id="3.30.210.10">
    <property type="entry name" value="DNA polymerase, thumb domain"/>
    <property type="match status" value="1"/>
</dbReference>
<dbReference type="SUPFAM" id="SSF81301">
    <property type="entry name" value="Nucleotidyltransferase"/>
    <property type="match status" value="1"/>
</dbReference>
<dbReference type="Gene3D" id="1.10.150.110">
    <property type="entry name" value="DNA polymerase beta, N-terminal domain-like"/>
    <property type="match status" value="1"/>
</dbReference>
<keyword evidence="7" id="KW-0239">DNA-directed DNA polymerase</keyword>
<dbReference type="InterPro" id="IPR029398">
    <property type="entry name" value="PolB_thumb"/>
</dbReference>
<dbReference type="SUPFAM" id="SSF47802">
    <property type="entry name" value="DNA polymerase beta, N-terminal domain-like"/>
    <property type="match status" value="1"/>
</dbReference>
<feature type="region of interest" description="Disordered" evidence="11">
    <location>
        <begin position="444"/>
        <end position="548"/>
    </location>
</feature>
<dbReference type="PRINTS" id="PR00870">
    <property type="entry name" value="DNAPOLXBETA"/>
</dbReference>